<gene>
    <name evidence="4" type="ORF">E6K81_10040</name>
</gene>
<feature type="domain" description="Aldehyde dehydrogenase" evidence="3">
    <location>
        <begin position="19"/>
        <end position="448"/>
    </location>
</feature>
<reference evidence="4 5" key="1">
    <citation type="journal article" date="2019" name="Nat. Microbiol.">
        <title>Mediterranean grassland soil C-N compound turnover is dependent on rainfall and depth, and is mediated by genomically divergent microorganisms.</title>
        <authorList>
            <person name="Diamond S."/>
            <person name="Andeer P.F."/>
            <person name="Li Z."/>
            <person name="Crits-Christoph A."/>
            <person name="Burstein D."/>
            <person name="Anantharaman K."/>
            <person name="Lane K.R."/>
            <person name="Thomas B.C."/>
            <person name="Pan C."/>
            <person name="Northen T.R."/>
            <person name="Banfield J.F."/>
        </authorList>
    </citation>
    <scope>NUCLEOTIDE SEQUENCE [LARGE SCALE GENOMIC DNA]</scope>
    <source>
        <strain evidence="4">WS_11</strain>
    </source>
</reference>
<proteinExistence type="predicted"/>
<dbReference type="InterPro" id="IPR016161">
    <property type="entry name" value="Ald_DH/histidinol_DH"/>
</dbReference>
<dbReference type="Proteomes" id="UP000319771">
    <property type="component" value="Unassembled WGS sequence"/>
</dbReference>
<dbReference type="InterPro" id="IPR050740">
    <property type="entry name" value="Aldehyde_DH_Superfamily"/>
</dbReference>
<dbReference type="SUPFAM" id="SSF53720">
    <property type="entry name" value="ALDH-like"/>
    <property type="match status" value="1"/>
</dbReference>
<dbReference type="PANTHER" id="PTHR43353">
    <property type="entry name" value="SUCCINATE-SEMIALDEHYDE DEHYDROGENASE, MITOCHONDRIAL"/>
    <property type="match status" value="1"/>
</dbReference>
<evidence type="ECO:0000313" key="4">
    <source>
        <dbReference type="EMBL" id="TMQ71465.1"/>
    </source>
</evidence>
<evidence type="ECO:0000313" key="5">
    <source>
        <dbReference type="Proteomes" id="UP000319771"/>
    </source>
</evidence>
<dbReference type="PANTHER" id="PTHR43353:SF5">
    <property type="entry name" value="SUCCINATE-SEMIALDEHYDE DEHYDROGENASE, MITOCHONDRIAL"/>
    <property type="match status" value="1"/>
</dbReference>
<protein>
    <submittedName>
        <fullName evidence="4">Aldehyde dehydrogenase</fullName>
    </submittedName>
</protein>
<dbReference type="AlphaFoldDB" id="A0A538U6F3"/>
<dbReference type="InterPro" id="IPR016163">
    <property type="entry name" value="Ald_DH_C"/>
</dbReference>
<dbReference type="InterPro" id="IPR015590">
    <property type="entry name" value="Aldehyde_DH_dom"/>
</dbReference>
<dbReference type="GO" id="GO:0016620">
    <property type="term" value="F:oxidoreductase activity, acting on the aldehyde or oxo group of donors, NAD or NADP as acceptor"/>
    <property type="evidence" value="ECO:0007669"/>
    <property type="project" value="InterPro"/>
</dbReference>
<evidence type="ECO:0000256" key="1">
    <source>
        <dbReference type="ARBA" id="ARBA00023002"/>
    </source>
</evidence>
<keyword evidence="1" id="KW-0560">Oxidoreductase</keyword>
<comment type="caution">
    <text evidence="4">The sequence shown here is derived from an EMBL/GenBank/DDBJ whole genome shotgun (WGS) entry which is preliminary data.</text>
</comment>
<dbReference type="InterPro" id="IPR016162">
    <property type="entry name" value="Ald_DH_N"/>
</dbReference>
<accession>A0A538U6F3</accession>
<dbReference type="Gene3D" id="3.40.605.10">
    <property type="entry name" value="Aldehyde Dehydrogenase, Chain A, domain 1"/>
    <property type="match status" value="1"/>
</dbReference>
<dbReference type="Pfam" id="PF00171">
    <property type="entry name" value="Aldedh"/>
    <property type="match status" value="1"/>
</dbReference>
<name>A0A538U6F3_UNCEI</name>
<dbReference type="EMBL" id="VBPB01000162">
    <property type="protein sequence ID" value="TMQ71465.1"/>
    <property type="molecule type" value="Genomic_DNA"/>
</dbReference>
<sequence>MDSRPQNGAAGSHDGALPHEVTSPVTGRAIDRIRLSTSHEIVQRLADHGGPARAPDRSEVLAFLGRLHDRLVAHQDALVEITILETGFIRSDSRDIVAGAIEFVRDFGVYAESQEPRFQPVMHSYAGSSSRTMYITHRPYRWVAAMVPQNASLALSITIIASALYAGSRVLLRPSLQSGSSGALLADLVRSSHPPAPVLIINSLAREFLDACYRSEHVDLIHYIGSNRHAMRVLSEALSAKKLCLLDGQGNGVLYVDETFPLPEALELIVSGATRFNGLTCTSINGVLIHERVYPALRDALVDGFRRLAVGDPREPGTQIGPLFSEEHATGLVGDLRIGSSTRLLCGGLSRGAYFTPAIVEGVVLGDSLSRHGCFGPALWVHPVRAEEVSAWLRANEFPLSDTVLSTRPEVIEAFATHSWAARICVNEDPSVESMFEPWGGYPPSGLNPVSIWIDKYRQTYQIDGRSAVLAEPFRTLRIGGS</sequence>
<organism evidence="4 5">
    <name type="scientific">Eiseniibacteriota bacterium</name>
    <dbReference type="NCBI Taxonomy" id="2212470"/>
    <lineage>
        <taxon>Bacteria</taxon>
        <taxon>Candidatus Eiseniibacteriota</taxon>
    </lineage>
</organism>
<feature type="region of interest" description="Disordered" evidence="2">
    <location>
        <begin position="1"/>
        <end position="23"/>
    </location>
</feature>
<dbReference type="Gene3D" id="3.40.309.10">
    <property type="entry name" value="Aldehyde Dehydrogenase, Chain A, domain 2"/>
    <property type="match status" value="1"/>
</dbReference>
<evidence type="ECO:0000256" key="2">
    <source>
        <dbReference type="SAM" id="MobiDB-lite"/>
    </source>
</evidence>
<evidence type="ECO:0000259" key="3">
    <source>
        <dbReference type="Pfam" id="PF00171"/>
    </source>
</evidence>